<organism evidence="1">
    <name type="scientific">Arundo donax</name>
    <name type="common">Giant reed</name>
    <name type="synonym">Donax arundinaceus</name>
    <dbReference type="NCBI Taxonomy" id="35708"/>
    <lineage>
        <taxon>Eukaryota</taxon>
        <taxon>Viridiplantae</taxon>
        <taxon>Streptophyta</taxon>
        <taxon>Embryophyta</taxon>
        <taxon>Tracheophyta</taxon>
        <taxon>Spermatophyta</taxon>
        <taxon>Magnoliopsida</taxon>
        <taxon>Liliopsida</taxon>
        <taxon>Poales</taxon>
        <taxon>Poaceae</taxon>
        <taxon>PACMAD clade</taxon>
        <taxon>Arundinoideae</taxon>
        <taxon>Arundineae</taxon>
        <taxon>Arundo</taxon>
    </lineage>
</organism>
<accession>A0A0A8Y3L7</accession>
<reference evidence="1" key="2">
    <citation type="journal article" date="2015" name="Data Brief">
        <title>Shoot transcriptome of the giant reed, Arundo donax.</title>
        <authorList>
            <person name="Barrero R.A."/>
            <person name="Guerrero F.D."/>
            <person name="Moolhuijzen P."/>
            <person name="Goolsby J.A."/>
            <person name="Tidwell J."/>
            <person name="Bellgard S.E."/>
            <person name="Bellgard M.I."/>
        </authorList>
    </citation>
    <scope>NUCLEOTIDE SEQUENCE</scope>
    <source>
        <tissue evidence="1">Shoot tissue taken approximately 20 cm above the soil surface</tissue>
    </source>
</reference>
<protein>
    <submittedName>
        <fullName evidence="1">Uncharacterized protein</fullName>
    </submittedName>
</protein>
<name>A0A0A8Y3L7_ARUDO</name>
<evidence type="ECO:0000313" key="1">
    <source>
        <dbReference type="EMBL" id="JAD19880.1"/>
    </source>
</evidence>
<sequence>MLELELNFVCVHNSSGMTDSAMPVHSFFFLFL</sequence>
<dbReference type="EMBL" id="GBRH01278015">
    <property type="protein sequence ID" value="JAD19880.1"/>
    <property type="molecule type" value="Transcribed_RNA"/>
</dbReference>
<reference evidence="1" key="1">
    <citation type="submission" date="2014-09" db="EMBL/GenBank/DDBJ databases">
        <authorList>
            <person name="Magalhaes I.L.F."/>
            <person name="Oliveira U."/>
            <person name="Santos F.R."/>
            <person name="Vidigal T.H.D.A."/>
            <person name="Brescovit A.D."/>
            <person name="Santos A.J."/>
        </authorList>
    </citation>
    <scope>NUCLEOTIDE SEQUENCE</scope>
    <source>
        <tissue evidence="1">Shoot tissue taken approximately 20 cm above the soil surface</tissue>
    </source>
</reference>
<proteinExistence type="predicted"/>
<dbReference type="AlphaFoldDB" id="A0A0A8Y3L7"/>